<name>A0AAD8B674_BIOPF</name>
<evidence type="ECO:0000313" key="2">
    <source>
        <dbReference type="EMBL" id="KAK0048775.1"/>
    </source>
</evidence>
<feature type="region of interest" description="Disordered" evidence="1">
    <location>
        <begin position="1"/>
        <end position="62"/>
    </location>
</feature>
<keyword evidence="3" id="KW-1185">Reference proteome</keyword>
<reference evidence="2" key="2">
    <citation type="submission" date="2023-04" db="EMBL/GenBank/DDBJ databases">
        <authorList>
            <person name="Bu L."/>
            <person name="Lu L."/>
            <person name="Laidemitt M.R."/>
            <person name="Zhang S.M."/>
            <person name="Mutuku M."/>
            <person name="Mkoji G."/>
            <person name="Steinauer M."/>
            <person name="Loker E.S."/>
        </authorList>
    </citation>
    <scope>NUCLEOTIDE SEQUENCE</scope>
    <source>
        <strain evidence="2">KasaAsao</strain>
        <tissue evidence="2">Whole Snail</tissue>
    </source>
</reference>
<comment type="caution">
    <text evidence="2">The sequence shown here is derived from an EMBL/GenBank/DDBJ whole genome shotgun (WGS) entry which is preliminary data.</text>
</comment>
<reference evidence="2" key="1">
    <citation type="journal article" date="2023" name="PLoS Negl. Trop. Dis.">
        <title>A genome sequence for Biomphalaria pfeifferi, the major vector snail for the human-infecting parasite Schistosoma mansoni.</title>
        <authorList>
            <person name="Bu L."/>
            <person name="Lu L."/>
            <person name="Laidemitt M.R."/>
            <person name="Zhang S.M."/>
            <person name="Mutuku M."/>
            <person name="Mkoji G."/>
            <person name="Steinauer M."/>
            <person name="Loker E.S."/>
        </authorList>
    </citation>
    <scope>NUCLEOTIDE SEQUENCE</scope>
    <source>
        <strain evidence="2">KasaAsao</strain>
    </source>
</reference>
<evidence type="ECO:0000256" key="1">
    <source>
        <dbReference type="SAM" id="MobiDB-lite"/>
    </source>
</evidence>
<feature type="non-terminal residue" evidence="2">
    <location>
        <position position="62"/>
    </location>
</feature>
<accession>A0AAD8B674</accession>
<proteinExistence type="predicted"/>
<dbReference type="Proteomes" id="UP001233172">
    <property type="component" value="Unassembled WGS sequence"/>
</dbReference>
<feature type="compositionally biased region" description="Polar residues" evidence="1">
    <location>
        <begin position="52"/>
        <end position="62"/>
    </location>
</feature>
<organism evidence="2 3">
    <name type="scientific">Biomphalaria pfeifferi</name>
    <name type="common">Bloodfluke planorb</name>
    <name type="synonym">Freshwater snail</name>
    <dbReference type="NCBI Taxonomy" id="112525"/>
    <lineage>
        <taxon>Eukaryota</taxon>
        <taxon>Metazoa</taxon>
        <taxon>Spiralia</taxon>
        <taxon>Lophotrochozoa</taxon>
        <taxon>Mollusca</taxon>
        <taxon>Gastropoda</taxon>
        <taxon>Heterobranchia</taxon>
        <taxon>Euthyneura</taxon>
        <taxon>Panpulmonata</taxon>
        <taxon>Hygrophila</taxon>
        <taxon>Lymnaeoidea</taxon>
        <taxon>Planorbidae</taxon>
        <taxon>Biomphalaria</taxon>
    </lineage>
</organism>
<dbReference type="EMBL" id="JASAOG010000133">
    <property type="protein sequence ID" value="KAK0048775.1"/>
    <property type="molecule type" value="Genomic_DNA"/>
</dbReference>
<dbReference type="AlphaFoldDB" id="A0AAD8B674"/>
<protein>
    <submittedName>
        <fullName evidence="2">Uncharacterized protein</fullName>
    </submittedName>
</protein>
<evidence type="ECO:0000313" key="3">
    <source>
        <dbReference type="Proteomes" id="UP001233172"/>
    </source>
</evidence>
<sequence length="62" mass="6911">MPTWAASLKPSYPTKSERLTPGPTVLAPQTRHKHVPDFKPPRPASCRRAARWQTTTSSRPSS</sequence>
<gene>
    <name evidence="2" type="ORF">Bpfe_021723</name>
</gene>